<accession>M2YDW0</accession>
<reference evidence="1 2" key="1">
    <citation type="journal article" date="2014" name="Genome Announc.">
        <title>Draft Genome Sequence of Kocuria palustris PEL.</title>
        <authorList>
            <person name="Sharma G."/>
            <person name="Khatri I."/>
            <person name="Subramanian S."/>
        </authorList>
    </citation>
    <scope>NUCLEOTIDE SEQUENCE [LARGE SCALE GENOMIC DNA]</scope>
    <source>
        <strain evidence="1 2">PEL</strain>
    </source>
</reference>
<dbReference type="EMBL" id="ANHZ02000009">
    <property type="protein sequence ID" value="EME36740.1"/>
    <property type="molecule type" value="Genomic_DNA"/>
</dbReference>
<evidence type="ECO:0000313" key="2">
    <source>
        <dbReference type="Proteomes" id="UP000009877"/>
    </source>
</evidence>
<protein>
    <recommendedName>
        <fullName evidence="3">DUF2470 domain-containing protein</fullName>
    </recommendedName>
</protein>
<keyword evidence="2" id="KW-1185">Reference proteome</keyword>
<dbReference type="RefSeq" id="WP_006214610.1">
    <property type="nucleotide sequence ID" value="NZ_ANHZ02000009.1"/>
</dbReference>
<evidence type="ECO:0000313" key="1">
    <source>
        <dbReference type="EMBL" id="EME36740.1"/>
    </source>
</evidence>
<comment type="caution">
    <text evidence="1">The sequence shown here is derived from an EMBL/GenBank/DDBJ whole genome shotgun (WGS) entry which is preliminary data.</text>
</comment>
<name>M2YDW0_9MICC</name>
<dbReference type="Proteomes" id="UP000009877">
    <property type="component" value="Unassembled WGS sequence"/>
</dbReference>
<evidence type="ECO:0008006" key="3">
    <source>
        <dbReference type="Google" id="ProtNLM"/>
    </source>
</evidence>
<proteinExistence type="predicted"/>
<organism evidence="1 2">
    <name type="scientific">Kocuria palustris PEL</name>
    <dbReference type="NCBI Taxonomy" id="1236550"/>
    <lineage>
        <taxon>Bacteria</taxon>
        <taxon>Bacillati</taxon>
        <taxon>Actinomycetota</taxon>
        <taxon>Actinomycetes</taxon>
        <taxon>Micrococcales</taxon>
        <taxon>Micrococcaceae</taxon>
        <taxon>Kocuria</taxon>
    </lineage>
</organism>
<dbReference type="AlphaFoldDB" id="M2YDW0"/>
<sequence length="279" mass="29990">MTPSENAETAAPAQGTPCHLDVAAADAAARLLNGAGRMTISCHDGVRGHLLDTSFHGAAQDGTRYLVVSPQEGQWPPMPIERPQHVSMTIAAEAPVAEIRMTVAELSGHAVVTRCTEDEETALLSEGPLPSEIARTFTCWPGSQLWRVEPLRMTIHHIPGCHMLDREALAPRPSWPGPAEELETVELLRSEWGTHLTGLLTELRPASTPTAEHPHAPGGVRCATGRAYPVSLSDRELMLLLVDGPHRDTVAVPLSHPVSSPEEFIDALREAIGAPAESR</sequence>
<gene>
    <name evidence="1" type="ORF">C884_02550</name>
</gene>